<gene>
    <name evidence="1" type="primary">WBGene00099388</name>
</gene>
<dbReference type="Proteomes" id="UP000005239">
    <property type="component" value="Unassembled WGS sequence"/>
</dbReference>
<protein>
    <submittedName>
        <fullName evidence="1">Uncharacterized protein</fullName>
    </submittedName>
</protein>
<sequence>MVISKCSLPQFRMRFIALLLFFVVASTHCYDIIITNYRFGPVRVEVTRNGQTETANLWLTWGGLTGLGVNDTVSINVDWCINMRLFPLTPQTNPPQMQLTLSYVGGLRESDVAMNVYKNDSDTWPMYTCNDASWIIINKHQCEGRDADPATYKKFIVPYENDGKYFVKLT</sequence>
<evidence type="ECO:0000313" key="2">
    <source>
        <dbReference type="Proteomes" id="UP000005239"/>
    </source>
</evidence>
<reference evidence="1" key="2">
    <citation type="submission" date="2022-06" db="UniProtKB">
        <authorList>
            <consortium name="EnsemblMetazoa"/>
        </authorList>
    </citation>
    <scope>IDENTIFICATION</scope>
    <source>
        <strain evidence="1">PS312</strain>
    </source>
</reference>
<organism evidence="1 2">
    <name type="scientific">Pristionchus pacificus</name>
    <name type="common">Parasitic nematode worm</name>
    <dbReference type="NCBI Taxonomy" id="54126"/>
    <lineage>
        <taxon>Eukaryota</taxon>
        <taxon>Metazoa</taxon>
        <taxon>Ecdysozoa</taxon>
        <taxon>Nematoda</taxon>
        <taxon>Chromadorea</taxon>
        <taxon>Rhabditida</taxon>
        <taxon>Rhabditina</taxon>
        <taxon>Diplogasteromorpha</taxon>
        <taxon>Diplogasteroidea</taxon>
        <taxon>Neodiplogasteridae</taxon>
        <taxon>Pristionchus</taxon>
    </lineage>
</organism>
<accession>A0A2A6B8E4</accession>
<dbReference type="EnsemblMetazoa" id="PPA09834.1">
    <property type="protein sequence ID" value="PPA09834.1"/>
    <property type="gene ID" value="WBGene00099388"/>
</dbReference>
<accession>A0A8R1UAX0</accession>
<evidence type="ECO:0000313" key="1">
    <source>
        <dbReference type="EnsemblMetazoa" id="PPA09834.1"/>
    </source>
</evidence>
<proteinExistence type="predicted"/>
<reference evidence="2" key="1">
    <citation type="journal article" date="2008" name="Nat. Genet.">
        <title>The Pristionchus pacificus genome provides a unique perspective on nematode lifestyle and parasitism.</title>
        <authorList>
            <person name="Dieterich C."/>
            <person name="Clifton S.W."/>
            <person name="Schuster L.N."/>
            <person name="Chinwalla A."/>
            <person name="Delehaunty K."/>
            <person name="Dinkelacker I."/>
            <person name="Fulton L."/>
            <person name="Fulton R."/>
            <person name="Godfrey J."/>
            <person name="Minx P."/>
            <person name="Mitreva M."/>
            <person name="Roeseler W."/>
            <person name="Tian H."/>
            <person name="Witte H."/>
            <person name="Yang S.P."/>
            <person name="Wilson R.K."/>
            <person name="Sommer R.J."/>
        </authorList>
    </citation>
    <scope>NUCLEOTIDE SEQUENCE [LARGE SCALE GENOMIC DNA]</scope>
    <source>
        <strain evidence="2">PS312</strain>
    </source>
</reference>
<name>A0A2A6B8E4_PRIPA</name>
<dbReference type="AlphaFoldDB" id="A0A2A6B8E4"/>
<keyword evidence="2" id="KW-1185">Reference proteome</keyword>